<reference evidence="2" key="1">
    <citation type="submission" date="2013-06" db="EMBL/GenBank/DDBJ databases">
        <title>Complete Genome Sequence of Hyperthermophilic Palaeococcus pacificus DY20341T, Isolated from a Deep-Sea Hydrothermal Sediments.</title>
        <authorList>
            <person name="Zeng X."/>
            <person name="Shao Z."/>
        </authorList>
    </citation>
    <scope>NUCLEOTIDE SEQUENCE [LARGE SCALE GENOMIC DNA]</scope>
    <source>
        <strain evidence="2">DY20341</strain>
    </source>
</reference>
<dbReference type="Proteomes" id="UP000027981">
    <property type="component" value="Chromosome"/>
</dbReference>
<dbReference type="eggNOG" id="arCOG02431">
    <property type="taxonomic scope" value="Archaea"/>
</dbReference>
<keyword evidence="2" id="KW-1185">Reference proteome</keyword>
<dbReference type="STRING" id="1343739.PAP_09955"/>
<sequence>MKQIAIAGSSDRNPLEKAAEKTREFARELARYKDDVVLLTGGREGIMRLASEEFSKLGGIVVGILPDRQEGNEFNKIRIKTGMDFVERSGVLVNSADVLVVLGGGVGTMIEALMAYNLGIPLVVLTDTAYESDELEGLAKDGYFDHKKIEKVYFTSDPREAAELALRLAKNKRS</sequence>
<accession>A0A075LUG3</accession>
<proteinExistence type="predicted"/>
<dbReference type="Gene3D" id="3.40.50.450">
    <property type="match status" value="1"/>
</dbReference>
<dbReference type="SUPFAM" id="SSF102405">
    <property type="entry name" value="MCP/YpsA-like"/>
    <property type="match status" value="1"/>
</dbReference>
<dbReference type="NCBIfam" id="TIGR00725">
    <property type="entry name" value="TIGR00725 family protein"/>
    <property type="match status" value="1"/>
</dbReference>
<dbReference type="GO" id="GO:0005829">
    <property type="term" value="C:cytosol"/>
    <property type="evidence" value="ECO:0007669"/>
    <property type="project" value="TreeGrafter"/>
</dbReference>
<gene>
    <name evidence="1" type="ORF">PAP_09955</name>
</gene>
<dbReference type="PANTHER" id="PTHR43393">
    <property type="entry name" value="CYTOKININ RIBOSIDE 5'-MONOPHOSPHATE PHOSPHORIBOHYDROLASE"/>
    <property type="match status" value="1"/>
</dbReference>
<protein>
    <submittedName>
        <fullName evidence="1">Oxidoreductase</fullName>
    </submittedName>
</protein>
<dbReference type="Pfam" id="PF18306">
    <property type="entry name" value="LDcluster4"/>
    <property type="match status" value="1"/>
</dbReference>
<dbReference type="InterPro" id="IPR041164">
    <property type="entry name" value="LDcluster4"/>
</dbReference>
<dbReference type="HOGENOM" id="CLU_107614_0_1_2"/>
<dbReference type="GeneID" id="24843083"/>
<dbReference type="OrthoDB" id="9570at2157"/>
<dbReference type="InterPro" id="IPR052341">
    <property type="entry name" value="LOG_family_nucleotidases"/>
</dbReference>
<organism evidence="1 2">
    <name type="scientific">Palaeococcus pacificus DY20341</name>
    <dbReference type="NCBI Taxonomy" id="1343739"/>
    <lineage>
        <taxon>Archaea</taxon>
        <taxon>Methanobacteriati</taxon>
        <taxon>Methanobacteriota</taxon>
        <taxon>Thermococci</taxon>
        <taxon>Thermococcales</taxon>
        <taxon>Thermococcaceae</taxon>
        <taxon>Palaeococcus</taxon>
    </lineage>
</organism>
<evidence type="ECO:0000313" key="2">
    <source>
        <dbReference type="Proteomes" id="UP000027981"/>
    </source>
</evidence>
<reference evidence="1 2" key="2">
    <citation type="journal article" date="2015" name="Genome Announc.">
        <title>Complete Genome Sequence of Hyperthermophilic Piezophilic Archaeon Palaeococcus pacificus DY20341T, Isolated from Deep-Sea Hydrothermal Sediments.</title>
        <authorList>
            <person name="Zeng X."/>
            <person name="Jebbar M."/>
            <person name="Shao Z."/>
        </authorList>
    </citation>
    <scope>NUCLEOTIDE SEQUENCE [LARGE SCALE GENOMIC DNA]</scope>
    <source>
        <strain evidence="1 2">DY20341</strain>
    </source>
</reference>
<evidence type="ECO:0000313" key="1">
    <source>
        <dbReference type="EMBL" id="AIF70365.1"/>
    </source>
</evidence>
<dbReference type="EMBL" id="CP006019">
    <property type="protein sequence ID" value="AIF70365.1"/>
    <property type="molecule type" value="Genomic_DNA"/>
</dbReference>
<dbReference type="KEGG" id="ppac:PAP_09955"/>
<dbReference type="PANTHER" id="PTHR43393:SF3">
    <property type="entry name" value="LYSINE DECARBOXYLASE-LIKE PROTEIN"/>
    <property type="match status" value="1"/>
</dbReference>
<dbReference type="AlphaFoldDB" id="A0A075LUG3"/>
<name>A0A075LUG3_9EURY</name>
<dbReference type="InterPro" id="IPR005268">
    <property type="entry name" value="CHP00725"/>
</dbReference>
<dbReference type="RefSeq" id="WP_048165820.1">
    <property type="nucleotide sequence ID" value="NZ_CP006019.1"/>
</dbReference>